<name>A0ACB8CMG6_DERSI</name>
<gene>
    <name evidence="1" type="ORF">HPB49_021196</name>
</gene>
<reference evidence="1" key="1">
    <citation type="submission" date="2020-05" db="EMBL/GenBank/DDBJ databases">
        <title>Large-scale comparative analyses of tick genomes elucidate their genetic diversity and vector capacities.</title>
        <authorList>
            <person name="Jia N."/>
            <person name="Wang J."/>
            <person name="Shi W."/>
            <person name="Du L."/>
            <person name="Sun Y."/>
            <person name="Zhan W."/>
            <person name="Jiang J."/>
            <person name="Wang Q."/>
            <person name="Zhang B."/>
            <person name="Ji P."/>
            <person name="Sakyi L.B."/>
            <person name="Cui X."/>
            <person name="Yuan T."/>
            <person name="Jiang B."/>
            <person name="Yang W."/>
            <person name="Lam T.T.-Y."/>
            <person name="Chang Q."/>
            <person name="Ding S."/>
            <person name="Wang X."/>
            <person name="Zhu J."/>
            <person name="Ruan X."/>
            <person name="Zhao L."/>
            <person name="Wei J."/>
            <person name="Que T."/>
            <person name="Du C."/>
            <person name="Cheng J."/>
            <person name="Dai P."/>
            <person name="Han X."/>
            <person name="Huang E."/>
            <person name="Gao Y."/>
            <person name="Liu J."/>
            <person name="Shao H."/>
            <person name="Ye R."/>
            <person name="Li L."/>
            <person name="Wei W."/>
            <person name="Wang X."/>
            <person name="Wang C."/>
            <person name="Yang T."/>
            <person name="Huo Q."/>
            <person name="Li W."/>
            <person name="Guo W."/>
            <person name="Chen H."/>
            <person name="Zhou L."/>
            <person name="Ni X."/>
            <person name="Tian J."/>
            <person name="Zhou Y."/>
            <person name="Sheng Y."/>
            <person name="Liu T."/>
            <person name="Pan Y."/>
            <person name="Xia L."/>
            <person name="Li J."/>
            <person name="Zhao F."/>
            <person name="Cao W."/>
        </authorList>
    </citation>
    <scope>NUCLEOTIDE SEQUENCE</scope>
    <source>
        <strain evidence="1">Dsil-2018</strain>
    </source>
</reference>
<evidence type="ECO:0000313" key="2">
    <source>
        <dbReference type="Proteomes" id="UP000821865"/>
    </source>
</evidence>
<comment type="caution">
    <text evidence="1">The sequence shown here is derived from an EMBL/GenBank/DDBJ whole genome shotgun (WGS) entry which is preliminary data.</text>
</comment>
<keyword evidence="2" id="KW-1185">Reference proteome</keyword>
<protein>
    <submittedName>
        <fullName evidence="1">Uncharacterized protein</fullName>
    </submittedName>
</protein>
<dbReference type="Proteomes" id="UP000821865">
    <property type="component" value="Chromosome 6"/>
</dbReference>
<accession>A0ACB8CMG6</accession>
<dbReference type="EMBL" id="CM023475">
    <property type="protein sequence ID" value="KAH7946183.1"/>
    <property type="molecule type" value="Genomic_DNA"/>
</dbReference>
<evidence type="ECO:0000313" key="1">
    <source>
        <dbReference type="EMBL" id="KAH7946183.1"/>
    </source>
</evidence>
<proteinExistence type="predicted"/>
<sequence>MASEQAPSRPSFLPHPLAADLSSFGANDTDSTRLPLIVAGPQSGADPWPRRVTPAAAADLAAGYPGLLFLRKPGSPVTSVVAAAPKLQPRLARSWRLQLVDLECCWLNHGAALPGLPGLLTLPPDRGSFQCAELWWPRQTPGSVSREATSSPFWTVVAPSPCPGPEEDDDTLLDFAPLA</sequence>
<organism evidence="1 2">
    <name type="scientific">Dermacentor silvarum</name>
    <name type="common">Tick</name>
    <dbReference type="NCBI Taxonomy" id="543639"/>
    <lineage>
        <taxon>Eukaryota</taxon>
        <taxon>Metazoa</taxon>
        <taxon>Ecdysozoa</taxon>
        <taxon>Arthropoda</taxon>
        <taxon>Chelicerata</taxon>
        <taxon>Arachnida</taxon>
        <taxon>Acari</taxon>
        <taxon>Parasitiformes</taxon>
        <taxon>Ixodida</taxon>
        <taxon>Ixodoidea</taxon>
        <taxon>Ixodidae</taxon>
        <taxon>Rhipicephalinae</taxon>
        <taxon>Dermacentor</taxon>
    </lineage>
</organism>